<feature type="signal peptide" evidence="1">
    <location>
        <begin position="1"/>
        <end position="21"/>
    </location>
</feature>
<proteinExistence type="predicted"/>
<evidence type="ECO:0000256" key="1">
    <source>
        <dbReference type="SAM" id="SignalP"/>
    </source>
</evidence>
<accession>A0ABS5K093</accession>
<reference evidence="2 3" key="1">
    <citation type="journal article" date="2015" name="Int. J. Syst. Evol. Microbiol.">
        <title>Carboxylicivirga linearis sp. nov., isolated from a sea cucumber culture pond.</title>
        <authorList>
            <person name="Wang F.Q."/>
            <person name="Zhou Y.X."/>
            <person name="Lin X.Z."/>
            <person name="Chen G.J."/>
            <person name="Du Z.J."/>
        </authorList>
    </citation>
    <scope>NUCLEOTIDE SEQUENCE [LARGE SCALE GENOMIC DNA]</scope>
    <source>
        <strain evidence="2 3">FB218</strain>
    </source>
</reference>
<keyword evidence="1" id="KW-0732">Signal</keyword>
<name>A0ABS5K093_9BACT</name>
<evidence type="ECO:0008006" key="4">
    <source>
        <dbReference type="Google" id="ProtNLM"/>
    </source>
</evidence>
<dbReference type="EMBL" id="JAGUCO010000025">
    <property type="protein sequence ID" value="MBS2100563.1"/>
    <property type="molecule type" value="Genomic_DNA"/>
</dbReference>
<protein>
    <recommendedName>
        <fullName evidence="4">TonB C-terminal domain-containing protein</fullName>
    </recommendedName>
</protein>
<organism evidence="2 3">
    <name type="scientific">Carboxylicivirga linearis</name>
    <dbReference type="NCBI Taxonomy" id="1628157"/>
    <lineage>
        <taxon>Bacteria</taxon>
        <taxon>Pseudomonadati</taxon>
        <taxon>Bacteroidota</taxon>
        <taxon>Bacteroidia</taxon>
        <taxon>Marinilabiliales</taxon>
        <taxon>Marinilabiliaceae</taxon>
        <taxon>Carboxylicivirga</taxon>
    </lineage>
</organism>
<sequence>MKKLVLTLVAALMLGSLFTEASARNTPEKEMKKCCQKIKKEVRRSLRGPSFEYLKPDCEEEVVAYLAIDEDNHVQVVKIKGNDERLLKYVKETIKKQNIEANPKLSGKMFVMNLKFIHQPA</sequence>
<feature type="chain" id="PRO_5045481950" description="TonB C-terminal domain-containing protein" evidence="1">
    <location>
        <begin position="22"/>
        <end position="121"/>
    </location>
</feature>
<keyword evidence="3" id="KW-1185">Reference proteome</keyword>
<dbReference type="Proteomes" id="UP000708576">
    <property type="component" value="Unassembled WGS sequence"/>
</dbReference>
<evidence type="ECO:0000313" key="2">
    <source>
        <dbReference type="EMBL" id="MBS2100563.1"/>
    </source>
</evidence>
<gene>
    <name evidence="2" type="ORF">KEM10_19920</name>
</gene>
<comment type="caution">
    <text evidence="2">The sequence shown here is derived from an EMBL/GenBank/DDBJ whole genome shotgun (WGS) entry which is preliminary data.</text>
</comment>
<evidence type="ECO:0000313" key="3">
    <source>
        <dbReference type="Proteomes" id="UP000708576"/>
    </source>
</evidence>
<dbReference type="RefSeq" id="WP_212218656.1">
    <property type="nucleotide sequence ID" value="NZ_JAGUCO010000025.1"/>
</dbReference>